<dbReference type="GO" id="GO:0015171">
    <property type="term" value="F:amino acid transmembrane transporter activity"/>
    <property type="evidence" value="ECO:0007669"/>
    <property type="project" value="UniProtKB-ARBA"/>
</dbReference>
<reference evidence="11 12" key="1">
    <citation type="journal article" date="2019" name="Nat. Plants">
        <title>Stout camphor tree genome fills gaps in understanding of flowering plant genome evolution.</title>
        <authorList>
            <person name="Chaw S.M."/>
            <person name="Liu Y.C."/>
            <person name="Wu Y.W."/>
            <person name="Wang H.Y."/>
            <person name="Lin C.I."/>
            <person name="Wu C.S."/>
            <person name="Ke H.M."/>
            <person name="Chang L.Y."/>
            <person name="Hsu C.Y."/>
            <person name="Yang H.T."/>
            <person name="Sudianto E."/>
            <person name="Hsu M.H."/>
            <person name="Wu K.P."/>
            <person name="Wang L.N."/>
            <person name="Leebens-Mack J.H."/>
            <person name="Tsai I.J."/>
        </authorList>
    </citation>
    <scope>NUCLEOTIDE SEQUENCE [LARGE SCALE GENOMIC DNA]</scope>
    <source>
        <strain evidence="12">cv. Chaw 1501</strain>
        <tissue evidence="11">Young leaves</tissue>
    </source>
</reference>
<keyword evidence="5" id="KW-0029">Amino-acid transport</keyword>
<feature type="transmembrane region" description="Helical" evidence="9">
    <location>
        <begin position="283"/>
        <end position="305"/>
    </location>
</feature>
<comment type="subcellular location">
    <subcellularLocation>
        <location evidence="1">Cell membrane</location>
        <topology evidence="1">Multi-pass membrane protein</topology>
    </subcellularLocation>
</comment>
<comment type="similarity">
    <text evidence="8">Belongs to the amino acid/polyamine transporter 2 family. Amino acid/auxin permease (AAAP) (TC 2.A.18.2) subfamily.</text>
</comment>
<keyword evidence="2" id="KW-0813">Transport</keyword>
<evidence type="ECO:0000256" key="3">
    <source>
        <dbReference type="ARBA" id="ARBA00022475"/>
    </source>
</evidence>
<dbReference type="Proteomes" id="UP000283530">
    <property type="component" value="Unassembled WGS sequence"/>
</dbReference>
<evidence type="ECO:0000256" key="9">
    <source>
        <dbReference type="SAM" id="Phobius"/>
    </source>
</evidence>
<feature type="domain" description="Amino acid transporter transmembrane" evidence="10">
    <location>
        <begin position="94"/>
        <end position="489"/>
    </location>
</feature>
<accession>A0A443PHR0</accession>
<feature type="transmembrane region" description="Helical" evidence="9">
    <location>
        <begin position="471"/>
        <end position="495"/>
    </location>
</feature>
<keyword evidence="12" id="KW-1185">Reference proteome</keyword>
<keyword evidence="7 9" id="KW-0472">Membrane</keyword>
<evidence type="ECO:0000256" key="5">
    <source>
        <dbReference type="ARBA" id="ARBA00022970"/>
    </source>
</evidence>
<dbReference type="PANTHER" id="PTHR48017">
    <property type="entry name" value="OS05G0424000 PROTEIN-RELATED"/>
    <property type="match status" value="1"/>
</dbReference>
<feature type="transmembrane region" description="Helical" evidence="9">
    <location>
        <begin position="326"/>
        <end position="349"/>
    </location>
</feature>
<sequence length="505" mass="56434">MLEGDRWEIFVILVWDCEARIGDRGKAKWEFDMWQLAVMEGSPTPLKCRSFLILQTTAISQEHCRNLHQHRMSEEISAQDKKVEDWLPVTASRKAKWYYSAFHNVTAMVGAGVLGLPFAMSQLGWAPGVIALGISWLVTLYSLWQMVQMHEALPGKRFDRYHELGQFSFGPKLGFWIVAPQQFVVQMATNIVYMVTGGKSLKKFFDIVVPEFGSIRKTYFIVIFASLQLVLSQTPNFNSLRGISLLAALMSLSYSAISFIASALRGPHHGVRHGVRSSTPAGITFDVFNALGTVAFAFAGHSVVLEIQATMPSSQERPSKIPMWRGVIVAYIIVALCYFSVALCGYWAFGDLVDDDILISLEKPPWLIAAANMMVFLHVVGSYQVFAMPIFDMIEALLVIKYKLTPSLPLRIIARSLYVALTAFVAICIPFFGGLLGFFGGLVFSPTSYFLPCIMWLIVKKPKAFSFHWTASWVSTIIGILLMIVAPIGGLRQIILDAKSYKFFS</sequence>
<evidence type="ECO:0000313" key="12">
    <source>
        <dbReference type="Proteomes" id="UP000283530"/>
    </source>
</evidence>
<protein>
    <submittedName>
        <fullName evidence="11">Lysine histidine transporter-like protein 5</fullName>
    </submittedName>
</protein>
<evidence type="ECO:0000256" key="1">
    <source>
        <dbReference type="ARBA" id="ARBA00004651"/>
    </source>
</evidence>
<keyword evidence="4 9" id="KW-0812">Transmembrane</keyword>
<evidence type="ECO:0000256" key="8">
    <source>
        <dbReference type="ARBA" id="ARBA00061463"/>
    </source>
</evidence>
<evidence type="ECO:0000313" key="11">
    <source>
        <dbReference type="EMBL" id="RWR90318.1"/>
    </source>
</evidence>
<gene>
    <name evidence="11" type="ORF">CKAN_01940900</name>
</gene>
<comment type="caution">
    <text evidence="11">The sequence shown here is derived from an EMBL/GenBank/DDBJ whole genome shotgun (WGS) entry which is preliminary data.</text>
</comment>
<dbReference type="EMBL" id="QPKB01000008">
    <property type="protein sequence ID" value="RWR90318.1"/>
    <property type="molecule type" value="Genomic_DNA"/>
</dbReference>
<evidence type="ECO:0000256" key="6">
    <source>
        <dbReference type="ARBA" id="ARBA00022989"/>
    </source>
</evidence>
<dbReference type="Pfam" id="PF01490">
    <property type="entry name" value="Aa_trans"/>
    <property type="match status" value="1"/>
</dbReference>
<dbReference type="STRING" id="337451.A0A443PHR0"/>
<feature type="transmembrane region" description="Helical" evidence="9">
    <location>
        <begin position="243"/>
        <end position="263"/>
    </location>
</feature>
<feature type="transmembrane region" description="Helical" evidence="9">
    <location>
        <begin position="412"/>
        <end position="432"/>
    </location>
</feature>
<organism evidence="11 12">
    <name type="scientific">Cinnamomum micranthum f. kanehirae</name>
    <dbReference type="NCBI Taxonomy" id="337451"/>
    <lineage>
        <taxon>Eukaryota</taxon>
        <taxon>Viridiplantae</taxon>
        <taxon>Streptophyta</taxon>
        <taxon>Embryophyta</taxon>
        <taxon>Tracheophyta</taxon>
        <taxon>Spermatophyta</taxon>
        <taxon>Magnoliopsida</taxon>
        <taxon>Magnoliidae</taxon>
        <taxon>Laurales</taxon>
        <taxon>Lauraceae</taxon>
        <taxon>Cinnamomum</taxon>
    </lineage>
</organism>
<proteinExistence type="inferred from homology"/>
<dbReference type="FunFam" id="1.20.1740.10:FF:000033">
    <property type="entry name" value="Lysine histidine transporter 1"/>
    <property type="match status" value="1"/>
</dbReference>
<evidence type="ECO:0000256" key="4">
    <source>
        <dbReference type="ARBA" id="ARBA00022692"/>
    </source>
</evidence>
<dbReference type="GO" id="GO:0005886">
    <property type="term" value="C:plasma membrane"/>
    <property type="evidence" value="ECO:0007669"/>
    <property type="project" value="UniProtKB-SubCell"/>
</dbReference>
<keyword evidence="3" id="KW-1003">Cell membrane</keyword>
<feature type="transmembrane region" description="Helical" evidence="9">
    <location>
        <begin position="438"/>
        <end position="459"/>
    </location>
</feature>
<dbReference type="OrthoDB" id="40134at2759"/>
<evidence type="ECO:0000256" key="2">
    <source>
        <dbReference type="ARBA" id="ARBA00022448"/>
    </source>
</evidence>
<feature type="transmembrane region" description="Helical" evidence="9">
    <location>
        <begin position="125"/>
        <end position="144"/>
    </location>
</feature>
<dbReference type="AlphaFoldDB" id="A0A443PHR0"/>
<dbReference type="InterPro" id="IPR013057">
    <property type="entry name" value="AA_transpt_TM"/>
</dbReference>
<feature type="transmembrane region" description="Helical" evidence="9">
    <location>
        <begin position="97"/>
        <end position="119"/>
    </location>
</feature>
<name>A0A443PHR0_9MAGN</name>
<evidence type="ECO:0000256" key="7">
    <source>
        <dbReference type="ARBA" id="ARBA00023136"/>
    </source>
</evidence>
<feature type="transmembrane region" description="Helical" evidence="9">
    <location>
        <begin position="369"/>
        <end position="391"/>
    </location>
</feature>
<keyword evidence="6 9" id="KW-1133">Transmembrane helix</keyword>
<evidence type="ECO:0000259" key="10">
    <source>
        <dbReference type="Pfam" id="PF01490"/>
    </source>
</evidence>